<comment type="similarity">
    <text evidence="3">Belongs to the acetyltransferase family. ARD1 subfamily.</text>
</comment>
<dbReference type="Proteomes" id="UP000664859">
    <property type="component" value="Unassembled WGS sequence"/>
</dbReference>
<dbReference type="PANTHER" id="PTHR23091:SF4">
    <property type="entry name" value="N-TERMINAL AMINO-ACID N(ALPHA)-ACETYLTRANSFERASE NATA"/>
    <property type="match status" value="1"/>
</dbReference>
<dbReference type="PANTHER" id="PTHR23091">
    <property type="entry name" value="N-TERMINAL ACETYLTRANSFERASE"/>
    <property type="match status" value="1"/>
</dbReference>
<organism evidence="5 6">
    <name type="scientific">Tribonema minus</name>
    <dbReference type="NCBI Taxonomy" id="303371"/>
    <lineage>
        <taxon>Eukaryota</taxon>
        <taxon>Sar</taxon>
        <taxon>Stramenopiles</taxon>
        <taxon>Ochrophyta</taxon>
        <taxon>PX clade</taxon>
        <taxon>Xanthophyceae</taxon>
        <taxon>Tribonematales</taxon>
        <taxon>Tribonemataceae</taxon>
        <taxon>Tribonema</taxon>
    </lineage>
</organism>
<comment type="caution">
    <text evidence="5">The sequence shown here is derived from an EMBL/GenBank/DDBJ whole genome shotgun (WGS) entry which is preliminary data.</text>
</comment>
<dbReference type="InterPro" id="IPR000182">
    <property type="entry name" value="GNAT_dom"/>
</dbReference>
<evidence type="ECO:0000259" key="4">
    <source>
        <dbReference type="PROSITE" id="PS51186"/>
    </source>
</evidence>
<protein>
    <submittedName>
        <fullName evidence="5">Acyl-CoA N-acyltransferase</fullName>
    </submittedName>
</protein>
<evidence type="ECO:0000256" key="2">
    <source>
        <dbReference type="ARBA" id="ARBA00023315"/>
    </source>
</evidence>
<dbReference type="GO" id="GO:0004596">
    <property type="term" value="F:protein-N-terminal amino-acid acetyltransferase activity"/>
    <property type="evidence" value="ECO:0007669"/>
    <property type="project" value="InterPro"/>
</dbReference>
<keyword evidence="2 5" id="KW-0012">Acyltransferase</keyword>
<keyword evidence="1 5" id="KW-0808">Transferase</keyword>
<evidence type="ECO:0000256" key="1">
    <source>
        <dbReference type="ARBA" id="ARBA00022679"/>
    </source>
</evidence>
<evidence type="ECO:0000256" key="3">
    <source>
        <dbReference type="ARBA" id="ARBA00025786"/>
    </source>
</evidence>
<name>A0A836CFW2_9STRA</name>
<dbReference type="GO" id="GO:0031415">
    <property type="term" value="C:NatA complex"/>
    <property type="evidence" value="ECO:0007669"/>
    <property type="project" value="InterPro"/>
</dbReference>
<feature type="domain" description="N-acetyltransferase" evidence="4">
    <location>
        <begin position="11"/>
        <end position="177"/>
    </location>
</feature>
<dbReference type="SUPFAM" id="SSF55729">
    <property type="entry name" value="Acyl-CoA N-acyltransferases (Nat)"/>
    <property type="match status" value="1"/>
</dbReference>
<dbReference type="InterPro" id="IPR016181">
    <property type="entry name" value="Acyl_CoA_acyltransferase"/>
</dbReference>
<dbReference type="InterPro" id="IPR045047">
    <property type="entry name" value="Ard1-like"/>
</dbReference>
<gene>
    <name evidence="5" type="ORF">JKP88DRAFT_163385</name>
</gene>
<dbReference type="Gene3D" id="3.40.630.30">
    <property type="match status" value="1"/>
</dbReference>
<dbReference type="CDD" id="cd04301">
    <property type="entry name" value="NAT_SF"/>
    <property type="match status" value="1"/>
</dbReference>
<dbReference type="PROSITE" id="PS51186">
    <property type="entry name" value="GNAT"/>
    <property type="match status" value="1"/>
</dbReference>
<sequence>ASSAIVKSSNITVRLARSNDVASIRNINLRTLPENYTKDFYDNQLFQYPKLSLVAESSPDEDGRSMVVGYVLGQTKGLQPTWAGGSRGPFAAKEGHITSLAVAPEYRRQGIAMRLIAALHERLEGEHGSRDCSLHVRRSNASAVRLYRDVFGYGVASVERGYYTAGGGGGGARRGARAGAAGERGRRRGECVRACCAR</sequence>
<accession>A0A836CFW2</accession>
<evidence type="ECO:0000313" key="5">
    <source>
        <dbReference type="EMBL" id="KAG5184347.1"/>
    </source>
</evidence>
<dbReference type="EMBL" id="JAFCMP010000168">
    <property type="protein sequence ID" value="KAG5184347.1"/>
    <property type="molecule type" value="Genomic_DNA"/>
</dbReference>
<dbReference type="AlphaFoldDB" id="A0A836CFW2"/>
<keyword evidence="6" id="KW-1185">Reference proteome</keyword>
<evidence type="ECO:0000313" key="6">
    <source>
        <dbReference type="Proteomes" id="UP000664859"/>
    </source>
</evidence>
<dbReference type="Pfam" id="PF00583">
    <property type="entry name" value="Acetyltransf_1"/>
    <property type="match status" value="1"/>
</dbReference>
<dbReference type="OrthoDB" id="25586at2759"/>
<feature type="non-terminal residue" evidence="5">
    <location>
        <position position="1"/>
    </location>
</feature>
<reference evidence="5" key="1">
    <citation type="submission" date="2021-02" db="EMBL/GenBank/DDBJ databases">
        <title>First Annotated Genome of the Yellow-green Alga Tribonema minus.</title>
        <authorList>
            <person name="Mahan K.M."/>
        </authorList>
    </citation>
    <scope>NUCLEOTIDE SEQUENCE</scope>
    <source>
        <strain evidence="5">UTEX B ZZ1240</strain>
    </source>
</reference>
<proteinExistence type="inferred from homology"/>